<keyword evidence="1" id="KW-0812">Transmembrane</keyword>
<evidence type="ECO:0000256" key="1">
    <source>
        <dbReference type="SAM" id="Phobius"/>
    </source>
</evidence>
<gene>
    <name evidence="2" type="ORF">RHSIM_Rhsim03G0195000</name>
</gene>
<comment type="caution">
    <text evidence="2">The sequence shown here is derived from an EMBL/GenBank/DDBJ whole genome shotgun (WGS) entry which is preliminary data.</text>
</comment>
<keyword evidence="3" id="KW-1185">Reference proteome</keyword>
<accession>A0A834HI06</accession>
<evidence type="ECO:0000313" key="2">
    <source>
        <dbReference type="EMBL" id="KAF7148466.1"/>
    </source>
</evidence>
<sequence>MPNFSFSQSPGFCPACGLLACVFGQLSPSGVFHWIRDEFRALISAQLCLNSGVRDAVREGFVLACVLSSGVFYLVRLCFCMSRCLRLFDEEQDEYLLTGSLGASIRILLGASPRHGCPPSSISPWLSA</sequence>
<name>A0A834HI06_RHOSS</name>
<protein>
    <submittedName>
        <fullName evidence="2">Uncharacterized protein</fullName>
    </submittedName>
</protein>
<keyword evidence="1" id="KW-1133">Transmembrane helix</keyword>
<dbReference type="Proteomes" id="UP000626092">
    <property type="component" value="Unassembled WGS sequence"/>
</dbReference>
<feature type="transmembrane region" description="Helical" evidence="1">
    <location>
        <begin position="60"/>
        <end position="79"/>
    </location>
</feature>
<reference evidence="2" key="1">
    <citation type="submission" date="2019-11" db="EMBL/GenBank/DDBJ databases">
        <authorList>
            <person name="Liu Y."/>
            <person name="Hou J."/>
            <person name="Li T.-Q."/>
            <person name="Guan C.-H."/>
            <person name="Wu X."/>
            <person name="Wu H.-Z."/>
            <person name="Ling F."/>
            <person name="Zhang R."/>
            <person name="Shi X.-G."/>
            <person name="Ren J.-P."/>
            <person name="Chen E.-F."/>
            <person name="Sun J.-M."/>
        </authorList>
    </citation>
    <scope>NUCLEOTIDE SEQUENCE</scope>
    <source>
        <strain evidence="2">Adult_tree_wgs_1</strain>
        <tissue evidence="2">Leaves</tissue>
    </source>
</reference>
<evidence type="ECO:0000313" key="3">
    <source>
        <dbReference type="Proteomes" id="UP000626092"/>
    </source>
</evidence>
<keyword evidence="1" id="KW-0472">Membrane</keyword>
<proteinExistence type="predicted"/>
<organism evidence="2 3">
    <name type="scientific">Rhododendron simsii</name>
    <name type="common">Sims's rhododendron</name>
    <dbReference type="NCBI Taxonomy" id="118357"/>
    <lineage>
        <taxon>Eukaryota</taxon>
        <taxon>Viridiplantae</taxon>
        <taxon>Streptophyta</taxon>
        <taxon>Embryophyta</taxon>
        <taxon>Tracheophyta</taxon>
        <taxon>Spermatophyta</taxon>
        <taxon>Magnoliopsida</taxon>
        <taxon>eudicotyledons</taxon>
        <taxon>Gunneridae</taxon>
        <taxon>Pentapetalae</taxon>
        <taxon>asterids</taxon>
        <taxon>Ericales</taxon>
        <taxon>Ericaceae</taxon>
        <taxon>Ericoideae</taxon>
        <taxon>Rhodoreae</taxon>
        <taxon>Rhododendron</taxon>
    </lineage>
</organism>
<dbReference type="AlphaFoldDB" id="A0A834HI06"/>
<dbReference type="EMBL" id="WJXA01000003">
    <property type="protein sequence ID" value="KAF7148466.1"/>
    <property type="molecule type" value="Genomic_DNA"/>
</dbReference>